<dbReference type="AlphaFoldDB" id="C7RV47"/>
<dbReference type="GO" id="GO:0051536">
    <property type="term" value="F:iron-sulfur cluster binding"/>
    <property type="evidence" value="ECO:0007669"/>
    <property type="project" value="UniProtKB-KW"/>
</dbReference>
<dbReference type="eggNOG" id="COG1533">
    <property type="taxonomic scope" value="Bacteria"/>
</dbReference>
<feature type="domain" description="Radical SAM core" evidence="5">
    <location>
        <begin position="64"/>
        <end position="301"/>
    </location>
</feature>
<dbReference type="OrthoDB" id="9785699at2"/>
<dbReference type="PROSITE" id="PS51918">
    <property type="entry name" value="RADICAL_SAM"/>
    <property type="match status" value="1"/>
</dbReference>
<sequence length="358" mass="38870">MTAGTRDGPPRGRGATGNPAGRFETRAKEAFADGWSEPDAEPRSLPTVVFAQTARSIIMRNDSPDVPFTQSINPYQGCEHGCIYCYARPSHAYLNLSPGIDFETRIFAKTNAAELLRSELAARAYRCSPIALGANTDPYQPAERAQRITRGVLEVLSECRHPFTITTKGALVERDLDLIAPAAALGLARVLVSVPQLDHALARRLEPRAAAPARRIETIRRLAAAGVPTGVLVAPVIPFLNDHELEAVLAAARAAGATTAAFIVLRLPHEVRGLVDAWLQEHQPLKRERVLNALRAMRGGRDNDPRFGSRMTGSGPFAELIAGRFALAARRLGFADEAAELRSDLFRPPPPGQQLELF</sequence>
<dbReference type="PANTHER" id="PTHR43432:SF3">
    <property type="entry name" value="SLR0285 PROTEIN"/>
    <property type="match status" value="1"/>
</dbReference>
<keyword evidence="3" id="KW-0411">Iron-sulfur</keyword>
<dbReference type="STRING" id="522306.CAP2UW1_1825"/>
<dbReference type="NCBIfam" id="NF033668">
    <property type="entry name" value="rSAM_PA0069"/>
    <property type="match status" value="1"/>
</dbReference>
<dbReference type="InterPro" id="IPR040086">
    <property type="entry name" value="MJ0683-like"/>
</dbReference>
<dbReference type="PANTHER" id="PTHR43432">
    <property type="entry name" value="SLR0285 PROTEIN"/>
    <property type="match status" value="1"/>
</dbReference>
<accession>C7RV47</accession>
<evidence type="ECO:0000259" key="5">
    <source>
        <dbReference type="PROSITE" id="PS51918"/>
    </source>
</evidence>
<evidence type="ECO:0000256" key="4">
    <source>
        <dbReference type="SAM" id="MobiDB-lite"/>
    </source>
</evidence>
<dbReference type="SUPFAM" id="SSF102114">
    <property type="entry name" value="Radical SAM enzymes"/>
    <property type="match status" value="1"/>
</dbReference>
<protein>
    <submittedName>
        <fullName evidence="6">Radical SAM domain protein</fullName>
    </submittedName>
</protein>
<keyword evidence="1" id="KW-0479">Metal-binding</keyword>
<dbReference type="Gene3D" id="3.80.30.30">
    <property type="match status" value="1"/>
</dbReference>
<evidence type="ECO:0000256" key="1">
    <source>
        <dbReference type="ARBA" id="ARBA00022723"/>
    </source>
</evidence>
<dbReference type="GO" id="GO:0003824">
    <property type="term" value="F:catalytic activity"/>
    <property type="evidence" value="ECO:0007669"/>
    <property type="project" value="InterPro"/>
</dbReference>
<dbReference type="HOGENOM" id="CLU_015525_0_0_4"/>
<name>C7RV47_ACCRE</name>
<dbReference type="SFLD" id="SFLDG01084">
    <property type="entry name" value="Uncharacterised_Radical_SAM_Su"/>
    <property type="match status" value="1"/>
</dbReference>
<proteinExistence type="predicted"/>
<dbReference type="Pfam" id="PF04055">
    <property type="entry name" value="Radical_SAM"/>
    <property type="match status" value="1"/>
</dbReference>
<dbReference type="KEGG" id="app:CAP2UW1_1825"/>
<gene>
    <name evidence="6" type="ordered locus">CAP2UW1_1825</name>
</gene>
<evidence type="ECO:0000256" key="3">
    <source>
        <dbReference type="ARBA" id="ARBA00023014"/>
    </source>
</evidence>
<dbReference type="InterPro" id="IPR058240">
    <property type="entry name" value="rSAM_sf"/>
</dbReference>
<feature type="region of interest" description="Disordered" evidence="4">
    <location>
        <begin position="1"/>
        <end position="43"/>
    </location>
</feature>
<organism evidence="6">
    <name type="scientific">Accumulibacter regalis</name>
    <dbReference type="NCBI Taxonomy" id="522306"/>
    <lineage>
        <taxon>Bacteria</taxon>
        <taxon>Pseudomonadati</taxon>
        <taxon>Pseudomonadota</taxon>
        <taxon>Betaproteobacteria</taxon>
        <taxon>Candidatus Accumulibacter</taxon>
    </lineage>
</organism>
<dbReference type="GO" id="GO:0046872">
    <property type="term" value="F:metal ion binding"/>
    <property type="evidence" value="ECO:0007669"/>
    <property type="project" value="UniProtKB-KW"/>
</dbReference>
<dbReference type="SFLD" id="SFLDS00029">
    <property type="entry name" value="Radical_SAM"/>
    <property type="match status" value="1"/>
</dbReference>
<keyword evidence="2" id="KW-0408">Iron</keyword>
<evidence type="ECO:0000256" key="2">
    <source>
        <dbReference type="ARBA" id="ARBA00023004"/>
    </source>
</evidence>
<evidence type="ECO:0000313" key="6">
    <source>
        <dbReference type="EMBL" id="ACV35126.1"/>
    </source>
</evidence>
<dbReference type="EMBL" id="CP001715">
    <property type="protein sequence ID" value="ACV35126.1"/>
    <property type="molecule type" value="Genomic_DNA"/>
</dbReference>
<reference evidence="6" key="1">
    <citation type="submission" date="2009-08" db="EMBL/GenBank/DDBJ databases">
        <authorList>
            <consortium name="US DOE Joint Genome Institute"/>
            <person name="Lucas S."/>
            <person name="Copeland A."/>
            <person name="Lapidus A."/>
            <person name="Glavina del Rio T."/>
            <person name="Dalin E."/>
            <person name="Tice H."/>
            <person name="Bruce D."/>
            <person name="Barry K."/>
            <person name="Pitluck S."/>
            <person name="Lowry S."/>
            <person name="Larimer F."/>
            <person name="Land M."/>
            <person name="Hauser L."/>
            <person name="Kyrpides N."/>
            <person name="Ivanova N."/>
            <person name="McMahon K.D."/>
            <person name="Hugenholtz P."/>
        </authorList>
    </citation>
    <scope>NUCLEOTIDE SEQUENCE</scope>
    <source>
        <strain evidence="6">UW-1</strain>
    </source>
</reference>
<reference evidence="6" key="2">
    <citation type="submission" date="2009-09" db="EMBL/GenBank/DDBJ databases">
        <title>Complete sequence of chromosome of Candidatus Accumulibacter phosphatis clade IIA str. UW-1.</title>
        <authorList>
            <consortium name="US DOE Joint Genome Institute"/>
            <person name="Martin H.G."/>
            <person name="Ivanova N."/>
            <person name="Kunin V."/>
            <person name="Warnecke F."/>
            <person name="Barry K."/>
            <person name="He S."/>
            <person name="Salamov A."/>
            <person name="Szeto E."/>
            <person name="Dalin E."/>
            <person name="Pangilinan J.L."/>
            <person name="Lapidus A."/>
            <person name="Lowry S."/>
            <person name="Kyrpides N.C."/>
            <person name="McMahon K.D."/>
            <person name="Hugenholtz P."/>
        </authorList>
    </citation>
    <scope>NUCLEOTIDE SEQUENCE [LARGE SCALE GENOMIC DNA]</scope>
    <source>
        <strain evidence="6">UW-1</strain>
    </source>
</reference>
<dbReference type="CDD" id="cd01335">
    <property type="entry name" value="Radical_SAM"/>
    <property type="match status" value="1"/>
</dbReference>
<dbReference type="InterPro" id="IPR007197">
    <property type="entry name" value="rSAM"/>
</dbReference>